<keyword evidence="2" id="KW-1185">Reference proteome</keyword>
<proteinExistence type="predicted"/>
<gene>
    <name evidence="1" type="ORF">BUALT_Bualt07G0094800</name>
</gene>
<evidence type="ECO:0000313" key="1">
    <source>
        <dbReference type="EMBL" id="KAG8379499.1"/>
    </source>
</evidence>
<dbReference type="AlphaFoldDB" id="A0AAV6X9D8"/>
<comment type="caution">
    <text evidence="1">The sequence shown here is derived from an EMBL/GenBank/DDBJ whole genome shotgun (WGS) entry which is preliminary data.</text>
</comment>
<dbReference type="Proteomes" id="UP000826271">
    <property type="component" value="Unassembled WGS sequence"/>
</dbReference>
<reference evidence="1" key="1">
    <citation type="submission" date="2019-10" db="EMBL/GenBank/DDBJ databases">
        <authorList>
            <person name="Zhang R."/>
            <person name="Pan Y."/>
            <person name="Wang J."/>
            <person name="Ma R."/>
            <person name="Yu S."/>
        </authorList>
    </citation>
    <scope>NUCLEOTIDE SEQUENCE</scope>
    <source>
        <strain evidence="1">LA-IB0</strain>
        <tissue evidence="1">Leaf</tissue>
    </source>
</reference>
<name>A0AAV6X9D8_9LAMI</name>
<evidence type="ECO:0000313" key="2">
    <source>
        <dbReference type="Proteomes" id="UP000826271"/>
    </source>
</evidence>
<organism evidence="1 2">
    <name type="scientific">Buddleja alternifolia</name>
    <dbReference type="NCBI Taxonomy" id="168488"/>
    <lineage>
        <taxon>Eukaryota</taxon>
        <taxon>Viridiplantae</taxon>
        <taxon>Streptophyta</taxon>
        <taxon>Embryophyta</taxon>
        <taxon>Tracheophyta</taxon>
        <taxon>Spermatophyta</taxon>
        <taxon>Magnoliopsida</taxon>
        <taxon>eudicotyledons</taxon>
        <taxon>Gunneridae</taxon>
        <taxon>Pentapetalae</taxon>
        <taxon>asterids</taxon>
        <taxon>lamiids</taxon>
        <taxon>Lamiales</taxon>
        <taxon>Scrophulariaceae</taxon>
        <taxon>Buddlejeae</taxon>
        <taxon>Buddleja</taxon>
    </lineage>
</organism>
<sequence length="350" mass="38285">MTTPICCDPCPAQTRLMCATHPSSEVEYGRATFHRRKAAINSLRSRTLDEKPAANGSRLFAALSHNHCATAAHATPMASPTIGQWWWRSAPSAYGGGPPLFSPLTLLKLMPRGVGVVGAMAGGRFEGVGLQVGALYGGFGWRNSGGAEGRRSVLMMEILEVARTTISGFKSPMEILSTFYPDLKTSTNLVPRGESSKMEDKDREDFKDLFLLDLPSFSKPTTQSNPPVSDPIFVSEHAPQNQLASTSSVLENVRFGKVYSGKKMAAPESVQLQVSNPDSENEVRIRLHLRYWQTRYKHNLEGMPGKQSGVKGNLSHPAPVLNFIVDQLKRIVAMADNATLKTKEEKIEGE</sequence>
<dbReference type="EMBL" id="WHWC01000007">
    <property type="protein sequence ID" value="KAG8379499.1"/>
    <property type="molecule type" value="Genomic_DNA"/>
</dbReference>
<protein>
    <submittedName>
        <fullName evidence="1">Uncharacterized protein</fullName>
    </submittedName>
</protein>
<accession>A0AAV6X9D8</accession>